<sequence length="340" mass="38294">MTEEKSAKRRIDRIREGGGMLMVGDESDGAVVSAEGIGHRLFAIKEEAIYVIALADQIDPGRTREDIPNTVQKIADVGAKSEVVQKTLLTGLELFKKERLIDSVSHESALLSVIDIMNDLVAADSVAGEIKRVLLHHRETTIQPKQGALALPSYPRLRAETKTFIQKMDHAMQGVFNLCCIFYVEETLRKSGKWFDGLHKHLIKTFPEDDEFISFVEGLTYFGKLVRNVRHCIEHPKTDRQIIVNDYRLTANKELREPEIGVLHEATPIEIVGANEFFRYFIENALAWCENLMAFLAGRHMAELGGFEIVVDEIPEAQRHYAGVRFGYLVNVGGNFSRLG</sequence>
<evidence type="ECO:0000313" key="2">
    <source>
        <dbReference type="Proteomes" id="UP000436692"/>
    </source>
</evidence>
<dbReference type="AlphaFoldDB" id="A0AAE5AXP7"/>
<proteinExistence type="predicted"/>
<evidence type="ECO:0000313" key="1">
    <source>
        <dbReference type="EMBL" id="MUZ59676.1"/>
    </source>
</evidence>
<reference evidence="1 2" key="1">
    <citation type="submission" date="2019-12" db="EMBL/GenBank/DDBJ databases">
        <title>Whole-genome sequencing of Allorhizobium vitis.</title>
        <authorList>
            <person name="Gan H.M."/>
            <person name="Szegedi E."/>
            <person name="Burr T."/>
            <person name="Savka M.A."/>
        </authorList>
    </citation>
    <scope>NUCLEOTIDE SEQUENCE [LARGE SCALE GENOMIC DNA]</scope>
    <source>
        <strain evidence="1 2">CG989</strain>
    </source>
</reference>
<organism evidence="1 2">
    <name type="scientific">Agrobacterium vitis</name>
    <name type="common">Rhizobium vitis</name>
    <dbReference type="NCBI Taxonomy" id="373"/>
    <lineage>
        <taxon>Bacteria</taxon>
        <taxon>Pseudomonadati</taxon>
        <taxon>Pseudomonadota</taxon>
        <taxon>Alphaproteobacteria</taxon>
        <taxon>Hyphomicrobiales</taxon>
        <taxon>Rhizobiaceae</taxon>
        <taxon>Rhizobium/Agrobacterium group</taxon>
        <taxon>Agrobacterium</taxon>
    </lineage>
</organism>
<dbReference type="EMBL" id="WPHM01000011">
    <property type="protein sequence ID" value="MUZ59676.1"/>
    <property type="molecule type" value="Genomic_DNA"/>
</dbReference>
<dbReference type="RefSeq" id="WP_156548582.1">
    <property type="nucleotide sequence ID" value="NZ_JABAEJ010000006.1"/>
</dbReference>
<comment type="caution">
    <text evidence="1">The sequence shown here is derived from an EMBL/GenBank/DDBJ whole genome shotgun (WGS) entry which is preliminary data.</text>
</comment>
<accession>A0AAE5AXP7</accession>
<gene>
    <name evidence="1" type="ORF">GOZ95_19730</name>
</gene>
<name>A0AAE5AXP7_AGRVI</name>
<protein>
    <submittedName>
        <fullName evidence="1">Uncharacterized protein</fullName>
    </submittedName>
</protein>
<dbReference type="Proteomes" id="UP000436692">
    <property type="component" value="Unassembled WGS sequence"/>
</dbReference>